<dbReference type="AlphaFoldDB" id="K8F310"/>
<comment type="subcellular location">
    <subcellularLocation>
        <location evidence="1">Endoplasmic reticulum membrane</location>
        <topology evidence="1">Multi-pass membrane protein</topology>
    </subcellularLocation>
</comment>
<keyword evidence="6 9" id="KW-1133">Transmembrane helix</keyword>
<feature type="compositionally biased region" description="Acidic residues" evidence="8">
    <location>
        <begin position="110"/>
        <end position="122"/>
    </location>
</feature>
<organism evidence="10 11">
    <name type="scientific">Bathycoccus prasinos</name>
    <dbReference type="NCBI Taxonomy" id="41875"/>
    <lineage>
        <taxon>Eukaryota</taxon>
        <taxon>Viridiplantae</taxon>
        <taxon>Chlorophyta</taxon>
        <taxon>Mamiellophyceae</taxon>
        <taxon>Mamiellales</taxon>
        <taxon>Bathycoccaceae</taxon>
        <taxon>Bathycoccus</taxon>
    </lineage>
</organism>
<feature type="transmembrane region" description="Helical" evidence="9">
    <location>
        <begin position="388"/>
        <end position="410"/>
    </location>
</feature>
<comment type="pathway">
    <text evidence="2">Glycolipid biosynthesis; glycosylphosphatidylinositol-anchor biosynthesis.</text>
</comment>
<feature type="transmembrane region" description="Helical" evidence="9">
    <location>
        <begin position="270"/>
        <end position="292"/>
    </location>
</feature>
<evidence type="ECO:0000256" key="3">
    <source>
        <dbReference type="ARBA" id="ARBA00022502"/>
    </source>
</evidence>
<accession>K8F310</accession>
<dbReference type="OrthoDB" id="17366at2759"/>
<feature type="transmembrane region" description="Helical" evidence="9">
    <location>
        <begin position="354"/>
        <end position="376"/>
    </location>
</feature>
<reference evidence="10 11" key="1">
    <citation type="submission" date="2011-10" db="EMBL/GenBank/DDBJ databases">
        <authorList>
            <person name="Genoscope - CEA"/>
        </authorList>
    </citation>
    <scope>NUCLEOTIDE SEQUENCE [LARGE SCALE GENOMIC DNA]</scope>
    <source>
        <strain evidence="10 11">RCC 1105</strain>
    </source>
</reference>
<feature type="transmembrane region" description="Helical" evidence="9">
    <location>
        <begin position="237"/>
        <end position="258"/>
    </location>
</feature>
<keyword evidence="7 9" id="KW-0472">Membrane</keyword>
<dbReference type="InterPro" id="IPR009580">
    <property type="entry name" value="GPI_biosynthesis_protein_Pig-F"/>
</dbReference>
<gene>
    <name evidence="10" type="ORF">Bathy07g00390</name>
</gene>
<dbReference type="Pfam" id="PF06699">
    <property type="entry name" value="PIG-F"/>
    <property type="match status" value="1"/>
</dbReference>
<dbReference type="EMBL" id="FO082272">
    <property type="protein sequence ID" value="CCO66422.1"/>
    <property type="molecule type" value="Genomic_DNA"/>
</dbReference>
<dbReference type="GO" id="GO:0006506">
    <property type="term" value="P:GPI anchor biosynthetic process"/>
    <property type="evidence" value="ECO:0007669"/>
    <property type="project" value="UniProtKB-UniPathway"/>
</dbReference>
<evidence type="ECO:0000256" key="5">
    <source>
        <dbReference type="ARBA" id="ARBA00022824"/>
    </source>
</evidence>
<keyword evidence="3" id="KW-0337">GPI-anchor biosynthesis</keyword>
<evidence type="ECO:0000313" key="10">
    <source>
        <dbReference type="EMBL" id="CCO66422.1"/>
    </source>
</evidence>
<evidence type="ECO:0000256" key="9">
    <source>
        <dbReference type="SAM" id="Phobius"/>
    </source>
</evidence>
<evidence type="ECO:0000256" key="1">
    <source>
        <dbReference type="ARBA" id="ARBA00004477"/>
    </source>
</evidence>
<keyword evidence="5" id="KW-0256">Endoplasmic reticulum</keyword>
<feature type="transmembrane region" description="Helical" evidence="9">
    <location>
        <begin position="198"/>
        <end position="217"/>
    </location>
</feature>
<dbReference type="Proteomes" id="UP000198341">
    <property type="component" value="Chromosome 7"/>
</dbReference>
<protein>
    <recommendedName>
        <fullName evidence="12">Transmembrane protein</fullName>
    </recommendedName>
</protein>
<dbReference type="GeneID" id="19014529"/>
<evidence type="ECO:0000313" key="11">
    <source>
        <dbReference type="Proteomes" id="UP000198341"/>
    </source>
</evidence>
<keyword evidence="4 9" id="KW-0812">Transmembrane</keyword>
<evidence type="ECO:0000256" key="6">
    <source>
        <dbReference type="ARBA" id="ARBA00022989"/>
    </source>
</evidence>
<evidence type="ECO:0000256" key="7">
    <source>
        <dbReference type="ARBA" id="ARBA00023136"/>
    </source>
</evidence>
<dbReference type="GO" id="GO:0005789">
    <property type="term" value="C:endoplasmic reticulum membrane"/>
    <property type="evidence" value="ECO:0007669"/>
    <property type="project" value="UniProtKB-SubCell"/>
</dbReference>
<dbReference type="UniPathway" id="UPA00196"/>
<evidence type="ECO:0000256" key="4">
    <source>
        <dbReference type="ARBA" id="ARBA00022692"/>
    </source>
</evidence>
<dbReference type="KEGG" id="bpg:Bathy07g00390"/>
<evidence type="ECO:0000256" key="8">
    <source>
        <dbReference type="SAM" id="MobiDB-lite"/>
    </source>
</evidence>
<feature type="compositionally biased region" description="Basic and acidic residues" evidence="8">
    <location>
        <begin position="39"/>
        <end position="48"/>
    </location>
</feature>
<feature type="region of interest" description="Disordered" evidence="8">
    <location>
        <begin position="29"/>
        <end position="134"/>
    </location>
</feature>
<evidence type="ECO:0008006" key="12">
    <source>
        <dbReference type="Google" id="ProtNLM"/>
    </source>
</evidence>
<sequence>MYRDCVQTYKNAVRRHEREAAEFAKEIARIVSNSASDTSFKKEKKKEGEDEDKEEEEEEEEGFVLSPRSRKLLRVGVDGNGRGRQQKQQQREHEGKRYARVGASQREREIEIEEEEEKEEEEKNERRRMRNRKRDGTSSLSLLGLAEFTYCTRSALLVAAAKFYDLGGGDSDLTETTTMINGTSSSSSISSNKSDLESIFAVASAHAVLVLISDVLAQKKYIENALDASVSVVLRVFALLLGTAMWFSIAFLFGSSVIASSEKQRATVAFAYFMSSLTVLPGTHAASAQALVRTRNTKKQQQWQQNRRRTAATSMTTVEAIFMPALRVIAFVKLAQRDYLRVVLDRRFRSDFDVFFRATVIGSVLFAWMGGLLAPLDWSTVWHKYPTLSVRLAIIGHILGTVLTAVFAWLDRTLPEKMK</sequence>
<keyword evidence="11" id="KW-1185">Reference proteome</keyword>
<proteinExistence type="predicted"/>
<name>K8F310_9CHLO</name>
<evidence type="ECO:0000256" key="2">
    <source>
        <dbReference type="ARBA" id="ARBA00004687"/>
    </source>
</evidence>
<feature type="compositionally biased region" description="Acidic residues" evidence="8">
    <location>
        <begin position="49"/>
        <end position="62"/>
    </location>
</feature>
<dbReference type="RefSeq" id="XP_007512334.1">
    <property type="nucleotide sequence ID" value="XM_007512272.1"/>
</dbReference>